<sequence length="154" mass="17412">MITNYSDIITSIRFQLTLFLLIFSCSALAVARPLGTQAEEWTNTRTLESNPSGFIYTLPEIKPHELQSEINTLSLQLQQRQDDLSKFIQENRFSATDAVIVAAVPGGLLYAAFKKQKSIHAEKELSGIRNQIDTLNHPFSFRDNSSRDHMLVAR</sequence>
<reference evidence="1 2" key="1">
    <citation type="submission" date="2019-07" db="EMBL/GenBank/DDBJ databases">
        <title>The pathways for chlorine oxyanion respiration interact through the shared metabolite chlorate.</title>
        <authorList>
            <person name="Barnum T.P."/>
            <person name="Cheng Y."/>
            <person name="Hill K.A."/>
            <person name="Lucas L.N."/>
            <person name="Carlson H.K."/>
            <person name="Coates J.D."/>
        </authorList>
    </citation>
    <scope>NUCLEOTIDE SEQUENCE [LARGE SCALE GENOMIC DNA]</scope>
    <source>
        <strain evidence="1 2">BK-1</strain>
    </source>
</reference>
<protein>
    <submittedName>
        <fullName evidence="1">Uncharacterized protein</fullName>
    </submittedName>
</protein>
<evidence type="ECO:0000313" key="2">
    <source>
        <dbReference type="Proteomes" id="UP000316649"/>
    </source>
</evidence>
<evidence type="ECO:0000313" key="1">
    <source>
        <dbReference type="EMBL" id="TVO75530.1"/>
    </source>
</evidence>
<name>A0A558DWL6_9GAMM</name>
<keyword evidence="2" id="KW-1185">Reference proteome</keyword>
<dbReference type="OrthoDB" id="5806290at2"/>
<dbReference type="RefSeq" id="WP_144358620.1">
    <property type="nucleotide sequence ID" value="NZ_VMNH01000008.1"/>
</dbReference>
<dbReference type="AlphaFoldDB" id="A0A558DWL6"/>
<organism evidence="1 2">
    <name type="scientific">Sedimenticola selenatireducens</name>
    <dbReference type="NCBI Taxonomy" id="191960"/>
    <lineage>
        <taxon>Bacteria</taxon>
        <taxon>Pseudomonadati</taxon>
        <taxon>Pseudomonadota</taxon>
        <taxon>Gammaproteobacteria</taxon>
        <taxon>Chromatiales</taxon>
        <taxon>Sedimenticolaceae</taxon>
        <taxon>Sedimenticola</taxon>
    </lineage>
</organism>
<dbReference type="Proteomes" id="UP000316649">
    <property type="component" value="Unassembled WGS sequence"/>
</dbReference>
<proteinExistence type="predicted"/>
<dbReference type="EMBL" id="VMNH01000008">
    <property type="protein sequence ID" value="TVO75530.1"/>
    <property type="molecule type" value="Genomic_DNA"/>
</dbReference>
<accession>A0A558DWL6</accession>
<comment type="caution">
    <text evidence="1">The sequence shown here is derived from an EMBL/GenBank/DDBJ whole genome shotgun (WGS) entry which is preliminary data.</text>
</comment>
<gene>
    <name evidence="1" type="ORF">FHP88_08530</name>
</gene>